<name>A0ABY6CWV7_9BACT</name>
<reference evidence="2" key="1">
    <citation type="submission" date="2022-10" db="EMBL/GenBank/DDBJ databases">
        <title>Comparative genomics and taxonomic characterization of three novel marine species of genus Reichenbachiella exhibiting antioxidant and polysaccharide degradation activities.</title>
        <authorList>
            <person name="Muhammad N."/>
            <person name="Lee Y.-J."/>
            <person name="Ko J."/>
            <person name="Kim S.-G."/>
        </authorList>
    </citation>
    <scope>NUCLEOTIDE SEQUENCE</scope>
    <source>
        <strain evidence="2">Wsw4-B4</strain>
    </source>
</reference>
<dbReference type="Gene3D" id="3.30.110.170">
    <property type="entry name" value="Protein of unknown function (DUF541), domain 1"/>
    <property type="match status" value="1"/>
</dbReference>
<dbReference type="Pfam" id="PF04402">
    <property type="entry name" value="SIMPL"/>
    <property type="match status" value="1"/>
</dbReference>
<dbReference type="PANTHER" id="PTHR34387:SF2">
    <property type="entry name" value="SLR1258 PROTEIN"/>
    <property type="match status" value="1"/>
</dbReference>
<protein>
    <submittedName>
        <fullName evidence="2">SIMPL domain-containing protein</fullName>
    </submittedName>
</protein>
<evidence type="ECO:0000313" key="3">
    <source>
        <dbReference type="Proteomes" id="UP001062165"/>
    </source>
</evidence>
<keyword evidence="1" id="KW-0732">Signal</keyword>
<accession>A0ABY6CWV7</accession>
<evidence type="ECO:0000313" key="2">
    <source>
        <dbReference type="EMBL" id="UXX78377.1"/>
    </source>
</evidence>
<proteinExistence type="predicted"/>
<organism evidence="2 3">
    <name type="scientific">Reichenbachiella carrageenanivorans</name>
    <dbReference type="NCBI Taxonomy" id="2979869"/>
    <lineage>
        <taxon>Bacteria</taxon>
        <taxon>Pseudomonadati</taxon>
        <taxon>Bacteroidota</taxon>
        <taxon>Cytophagia</taxon>
        <taxon>Cytophagales</taxon>
        <taxon>Reichenbachiellaceae</taxon>
        <taxon>Reichenbachiella</taxon>
    </lineage>
</organism>
<dbReference type="EMBL" id="CP106735">
    <property type="protein sequence ID" value="UXX78377.1"/>
    <property type="molecule type" value="Genomic_DNA"/>
</dbReference>
<gene>
    <name evidence="2" type="ORF">N7E81_13530</name>
</gene>
<dbReference type="Proteomes" id="UP001062165">
    <property type="component" value="Chromosome"/>
</dbReference>
<feature type="signal peptide" evidence="1">
    <location>
        <begin position="1"/>
        <end position="19"/>
    </location>
</feature>
<sequence>MKKLILTPILFLVIFLAHAQLNVTGQATLSVQPERTTISYAINETKDSYDEALTTMTNRIDVLTKSLTKIGFKKEDIKTSNFNIRQNRKYRQNEPKGFEYVASQTLMIEFDHSTKRLLEVLNKTASDEAAPGVSISFGMSDEQTQKVKTQLMQMAVSDAKAKAETLASATGYTIKGIKEINYGSGSSQPRPYAASQMGMMKSFAESDMSNFEAQDLTVSDQVFISYEIMK</sequence>
<dbReference type="InterPro" id="IPR007497">
    <property type="entry name" value="SIMPL/DUF541"/>
</dbReference>
<feature type="chain" id="PRO_5046997941" evidence="1">
    <location>
        <begin position="20"/>
        <end position="230"/>
    </location>
</feature>
<dbReference type="RefSeq" id="WP_263050123.1">
    <property type="nucleotide sequence ID" value="NZ_CP106735.1"/>
</dbReference>
<evidence type="ECO:0000256" key="1">
    <source>
        <dbReference type="SAM" id="SignalP"/>
    </source>
</evidence>
<dbReference type="PANTHER" id="PTHR34387">
    <property type="entry name" value="SLR1258 PROTEIN"/>
    <property type="match status" value="1"/>
</dbReference>
<dbReference type="InterPro" id="IPR052022">
    <property type="entry name" value="26kDa_periplasmic_antigen"/>
</dbReference>
<dbReference type="Gene3D" id="3.30.70.2970">
    <property type="entry name" value="Protein of unknown function (DUF541), domain 2"/>
    <property type="match status" value="1"/>
</dbReference>
<keyword evidence="3" id="KW-1185">Reference proteome</keyword>